<name>A0ABR8T1Q8_9BACL</name>
<dbReference type="Proteomes" id="UP000608071">
    <property type="component" value="Unassembled WGS sequence"/>
</dbReference>
<keyword evidence="3" id="KW-1185">Reference proteome</keyword>
<gene>
    <name evidence="2" type="ORF">H9647_14280</name>
</gene>
<sequence>MKDSHLSKWERTRTKGKIKYIIFNGIIGWGVSTALIGTMLMTFVGTNQDFFHLLLLSLIAFPLAGILFGVSTWYWSESIYQKSINNKDN</sequence>
<proteinExistence type="predicted"/>
<evidence type="ECO:0000313" key="2">
    <source>
        <dbReference type="EMBL" id="MBD7969239.1"/>
    </source>
</evidence>
<keyword evidence="1" id="KW-1133">Transmembrane helix</keyword>
<feature type="transmembrane region" description="Helical" evidence="1">
    <location>
        <begin position="50"/>
        <end position="75"/>
    </location>
</feature>
<organism evidence="2 3">
    <name type="scientific">Paenibacillus gallinarum</name>
    <dbReference type="NCBI Taxonomy" id="2762232"/>
    <lineage>
        <taxon>Bacteria</taxon>
        <taxon>Bacillati</taxon>
        <taxon>Bacillota</taxon>
        <taxon>Bacilli</taxon>
        <taxon>Bacillales</taxon>
        <taxon>Paenibacillaceae</taxon>
        <taxon>Paenibacillus</taxon>
    </lineage>
</organism>
<protein>
    <submittedName>
        <fullName evidence="2">Uncharacterized protein</fullName>
    </submittedName>
</protein>
<keyword evidence="1" id="KW-0812">Transmembrane</keyword>
<comment type="caution">
    <text evidence="2">The sequence shown here is derived from an EMBL/GenBank/DDBJ whole genome shotgun (WGS) entry which is preliminary data.</text>
</comment>
<dbReference type="RefSeq" id="WP_191801053.1">
    <property type="nucleotide sequence ID" value="NZ_JACSQL010000006.1"/>
</dbReference>
<accession>A0ABR8T1Q8</accession>
<evidence type="ECO:0000313" key="3">
    <source>
        <dbReference type="Proteomes" id="UP000608071"/>
    </source>
</evidence>
<keyword evidence="1" id="KW-0472">Membrane</keyword>
<dbReference type="EMBL" id="JACSQL010000006">
    <property type="protein sequence ID" value="MBD7969239.1"/>
    <property type="molecule type" value="Genomic_DNA"/>
</dbReference>
<reference evidence="2 3" key="1">
    <citation type="submission" date="2020-08" db="EMBL/GenBank/DDBJ databases">
        <title>A Genomic Blueprint of the Chicken Gut Microbiome.</title>
        <authorList>
            <person name="Gilroy R."/>
            <person name="Ravi A."/>
            <person name="Getino M."/>
            <person name="Pursley I."/>
            <person name="Horton D.L."/>
            <person name="Alikhan N.-F."/>
            <person name="Baker D."/>
            <person name="Gharbi K."/>
            <person name="Hall N."/>
            <person name="Watson M."/>
            <person name="Adriaenssens E.M."/>
            <person name="Foster-Nyarko E."/>
            <person name="Jarju S."/>
            <person name="Secka A."/>
            <person name="Antonio M."/>
            <person name="Oren A."/>
            <person name="Chaudhuri R."/>
            <person name="La Ragione R.M."/>
            <person name="Hildebrand F."/>
            <person name="Pallen M.J."/>
        </authorList>
    </citation>
    <scope>NUCLEOTIDE SEQUENCE [LARGE SCALE GENOMIC DNA]</scope>
    <source>
        <strain evidence="2 3">Sa2BVA9</strain>
    </source>
</reference>
<evidence type="ECO:0000256" key="1">
    <source>
        <dbReference type="SAM" id="Phobius"/>
    </source>
</evidence>
<feature type="transmembrane region" description="Helical" evidence="1">
    <location>
        <begin position="21"/>
        <end position="44"/>
    </location>
</feature>